<name>A0A8B7ZUR7_ACAPL</name>
<dbReference type="GeneID" id="110988890"/>
<protein>
    <submittedName>
        <fullName evidence="3">Uncharacterized protein LOC110988890</fullName>
    </submittedName>
</protein>
<dbReference type="KEGG" id="aplc:110988890"/>
<keyword evidence="2" id="KW-1185">Reference proteome</keyword>
<feature type="signal peptide" evidence="1">
    <location>
        <begin position="1"/>
        <end position="22"/>
    </location>
</feature>
<dbReference type="AlphaFoldDB" id="A0A8B7ZUR7"/>
<gene>
    <name evidence="3" type="primary">LOC110988890</name>
</gene>
<dbReference type="OMA" id="ELAWSCA"/>
<dbReference type="OrthoDB" id="10162418at2759"/>
<proteinExistence type="predicted"/>
<organism evidence="2 3">
    <name type="scientific">Acanthaster planci</name>
    <name type="common">Crown-of-thorns starfish</name>
    <dbReference type="NCBI Taxonomy" id="133434"/>
    <lineage>
        <taxon>Eukaryota</taxon>
        <taxon>Metazoa</taxon>
        <taxon>Echinodermata</taxon>
        <taxon>Eleutherozoa</taxon>
        <taxon>Asterozoa</taxon>
        <taxon>Asteroidea</taxon>
        <taxon>Valvatacea</taxon>
        <taxon>Valvatida</taxon>
        <taxon>Acanthasteridae</taxon>
        <taxon>Acanthaster</taxon>
    </lineage>
</organism>
<sequence>MELVARLFAVMCSMHCTGIVMAQFSDLSGDLTDLGDILEGLNLGDLDIFGTAGEGPNEVKREKADPLTCYECSEFSEPIKNSRELAWSCAIPSKTTLNGSVCMAPPSGYVNRCGWIEATVSSPNPDNQEETLELYWIFRSCVLVPESLGIGDDCFSGDLEDTQNNLGLSIEKIVGVSGTISGEGCFCSKDYCNGVSTVRFQTVGAILGVATIVQSVIY</sequence>
<accession>A0A8B7ZUR7</accession>
<dbReference type="RefSeq" id="XP_022108525.1">
    <property type="nucleotide sequence ID" value="XM_022252833.1"/>
</dbReference>
<dbReference type="Proteomes" id="UP000694845">
    <property type="component" value="Unplaced"/>
</dbReference>
<reference evidence="3" key="1">
    <citation type="submission" date="2025-08" db="UniProtKB">
        <authorList>
            <consortium name="RefSeq"/>
        </authorList>
    </citation>
    <scope>IDENTIFICATION</scope>
</reference>
<feature type="chain" id="PRO_5034699520" evidence="1">
    <location>
        <begin position="23"/>
        <end position="218"/>
    </location>
</feature>
<keyword evidence="1" id="KW-0732">Signal</keyword>
<evidence type="ECO:0000256" key="1">
    <source>
        <dbReference type="SAM" id="SignalP"/>
    </source>
</evidence>
<evidence type="ECO:0000313" key="2">
    <source>
        <dbReference type="Proteomes" id="UP000694845"/>
    </source>
</evidence>
<evidence type="ECO:0000313" key="3">
    <source>
        <dbReference type="RefSeq" id="XP_022108525.1"/>
    </source>
</evidence>